<dbReference type="InterPro" id="IPR050251">
    <property type="entry name" value="HpcH-HpaI_aldolase"/>
</dbReference>
<dbReference type="InterPro" id="IPR040442">
    <property type="entry name" value="Pyrv_kinase-like_dom_sf"/>
</dbReference>
<organism evidence="5 6">
    <name type="scientific">Devosia equisanguinis</name>
    <dbReference type="NCBI Taxonomy" id="2490941"/>
    <lineage>
        <taxon>Bacteria</taxon>
        <taxon>Pseudomonadati</taxon>
        <taxon>Pseudomonadota</taxon>
        <taxon>Alphaproteobacteria</taxon>
        <taxon>Hyphomicrobiales</taxon>
        <taxon>Devosiaceae</taxon>
        <taxon>Devosia</taxon>
    </lineage>
</organism>
<keyword evidence="3 5" id="KW-0456">Lyase</keyword>
<dbReference type="Pfam" id="PF03328">
    <property type="entry name" value="HpcH_HpaI"/>
    <property type="match status" value="1"/>
</dbReference>
<feature type="domain" description="HpcH/HpaI aldolase/citrate lyase" evidence="4">
    <location>
        <begin position="3"/>
        <end position="169"/>
    </location>
</feature>
<dbReference type="EC" id="4.1.2.53" evidence="5"/>
<dbReference type="GO" id="GO:0046872">
    <property type="term" value="F:metal ion binding"/>
    <property type="evidence" value="ECO:0007669"/>
    <property type="project" value="UniProtKB-KW"/>
</dbReference>
<dbReference type="GO" id="GO:0106099">
    <property type="term" value="F:2-keto-3-deoxy-L-rhamnonate aldolase activity"/>
    <property type="evidence" value="ECO:0007669"/>
    <property type="project" value="UniProtKB-EC"/>
</dbReference>
<dbReference type="OrthoDB" id="9802624at2"/>
<evidence type="ECO:0000313" key="6">
    <source>
        <dbReference type="Proteomes" id="UP000268844"/>
    </source>
</evidence>
<dbReference type="Gene3D" id="3.20.20.60">
    <property type="entry name" value="Phosphoenolpyruvate-binding domains"/>
    <property type="match status" value="1"/>
</dbReference>
<comment type="similarity">
    <text evidence="1">Belongs to the HpcH/HpaI aldolase family.</text>
</comment>
<evidence type="ECO:0000259" key="4">
    <source>
        <dbReference type="Pfam" id="PF03328"/>
    </source>
</evidence>
<evidence type="ECO:0000256" key="1">
    <source>
        <dbReference type="ARBA" id="ARBA00005568"/>
    </source>
</evidence>
<sequence length="244" mass="26414">MEKICLWVSQPHFGFLEIAKLMGIGSIVVELEHGTFDLATLDQFLAMTRALGVRTLAKVIATTTEAIQQALDFGADAVVIPHLLGVDHVREITQAAKYPPHGIRSYTGGRVYGYGRPAADAFDRENRRTKCYAMIETSESLEDVEKIAALPNVDGIFPGPSDLSLSRGRGAYSFSAADLFDLTRCARAAQTCGKPWVMPAWTPEERAFGAKEGAELLVVASQSMTIRAGLSATLGALRQEKILA</sequence>
<accession>A0A3S4DN26</accession>
<name>A0A3S4DN26_9HYPH</name>
<evidence type="ECO:0000256" key="2">
    <source>
        <dbReference type="ARBA" id="ARBA00022723"/>
    </source>
</evidence>
<evidence type="ECO:0000256" key="3">
    <source>
        <dbReference type="ARBA" id="ARBA00023239"/>
    </source>
</evidence>
<dbReference type="GO" id="GO:0005737">
    <property type="term" value="C:cytoplasm"/>
    <property type="evidence" value="ECO:0007669"/>
    <property type="project" value="TreeGrafter"/>
</dbReference>
<dbReference type="Proteomes" id="UP000268844">
    <property type="component" value="Unassembled WGS sequence"/>
</dbReference>
<dbReference type="SUPFAM" id="SSF51621">
    <property type="entry name" value="Phosphoenolpyruvate/pyruvate domain"/>
    <property type="match status" value="1"/>
</dbReference>
<dbReference type="RefSeq" id="WP_126148819.1">
    <property type="nucleotide sequence ID" value="NZ_JBHTMH010000001.1"/>
</dbReference>
<dbReference type="AlphaFoldDB" id="A0A3S4DN26"/>
<dbReference type="EMBL" id="UZWD01000004">
    <property type="protein sequence ID" value="VDS03227.1"/>
    <property type="molecule type" value="Genomic_DNA"/>
</dbReference>
<gene>
    <name evidence="5" type="primary">rhmA_2</name>
    <name evidence="5" type="ORF">DEVEQU_00348</name>
</gene>
<dbReference type="PANTHER" id="PTHR30502:SF0">
    <property type="entry name" value="PHOSPHOENOLPYRUVATE CARBOXYLASE FAMILY PROTEIN"/>
    <property type="match status" value="1"/>
</dbReference>
<proteinExistence type="inferred from homology"/>
<keyword evidence="6" id="KW-1185">Reference proteome</keyword>
<protein>
    <submittedName>
        <fullName evidence="5">2-keto-3-deoxy-L-rhamnonate aldolase</fullName>
        <ecNumber evidence="5">4.1.2.53</ecNumber>
    </submittedName>
</protein>
<reference evidence="5 6" key="1">
    <citation type="submission" date="2018-12" db="EMBL/GenBank/DDBJ databases">
        <authorList>
            <person name="Criscuolo A."/>
        </authorList>
    </citation>
    <scope>NUCLEOTIDE SEQUENCE [LARGE SCALE GENOMIC DNA]</scope>
    <source>
        <strain evidence="5">ACIP1116281</strain>
    </source>
</reference>
<keyword evidence="2" id="KW-0479">Metal-binding</keyword>
<evidence type="ECO:0000313" key="5">
    <source>
        <dbReference type="EMBL" id="VDS03227.1"/>
    </source>
</evidence>
<dbReference type="PANTHER" id="PTHR30502">
    <property type="entry name" value="2-KETO-3-DEOXY-L-RHAMNONATE ALDOLASE"/>
    <property type="match status" value="1"/>
</dbReference>
<dbReference type="InterPro" id="IPR005000">
    <property type="entry name" value="Aldolase/citrate-lyase_domain"/>
</dbReference>
<dbReference type="InterPro" id="IPR015813">
    <property type="entry name" value="Pyrv/PenolPyrv_kinase-like_dom"/>
</dbReference>